<feature type="region of interest" description="Disordered" evidence="1">
    <location>
        <begin position="17"/>
        <end position="46"/>
    </location>
</feature>
<geneLocation type="plasmid" evidence="3">
    <name>pCASE1</name>
</geneLocation>
<dbReference type="SMR" id="B3IYT5"/>
<gene>
    <name evidence="3" type="primary">rep2</name>
</gene>
<dbReference type="AlphaFoldDB" id="B3IYT5"/>
<dbReference type="InterPro" id="IPR025246">
    <property type="entry name" value="IS30-like_HTH"/>
</dbReference>
<evidence type="ECO:0000256" key="1">
    <source>
        <dbReference type="SAM" id="MobiDB-lite"/>
    </source>
</evidence>
<proteinExistence type="predicted"/>
<dbReference type="EMBL" id="AB444587">
    <property type="protein sequence ID" value="BAG50831.1"/>
    <property type="molecule type" value="Genomic_DNA"/>
</dbReference>
<name>B3IYT5_9CORY</name>
<dbReference type="Gene3D" id="1.10.10.60">
    <property type="entry name" value="Homeodomain-like"/>
    <property type="match status" value="1"/>
</dbReference>
<keyword evidence="3" id="KW-0614">Plasmid</keyword>
<reference evidence="3" key="1">
    <citation type="submission" date="2008-07" db="EMBL/GenBank/DDBJ databases">
        <title>Characterization of Escherichia Coli ColE2-related corynebacterial plasmid and development of E. coli-Corynebacterium glutamicum shuttle vector.</title>
        <authorList>
            <person name="Tsuchida Y."/>
            <person name="Kimura S."/>
            <person name="Suzuki N."/>
            <person name="Inui M."/>
            <person name="Yukawa H."/>
        </authorList>
    </citation>
    <scope>NUCLEOTIDE SEQUENCE</scope>
    <source>
        <strain evidence="3">JCM 12072</strain>
        <plasmid evidence="3">pCASE1</plasmid>
    </source>
</reference>
<sequence length="155" mass="17076">MNHYLWPKLTVLPGQSINGSSPSHACGQTAPPSTTPHSPQCNPHAGRKAGNEALRCVVRLDILFGGTLAKVYARYPRNGKTARELAERAGMSVRTAQRWTSEPREVFIKRANEKRARVQELRAKGLSMRAIAAEIGCSVGTVHRYVKEVEEKKTA</sequence>
<organism evidence="3">
    <name type="scientific">Corynebacterium casei</name>
    <dbReference type="NCBI Taxonomy" id="160386"/>
    <lineage>
        <taxon>Bacteria</taxon>
        <taxon>Bacillati</taxon>
        <taxon>Actinomycetota</taxon>
        <taxon>Actinomycetes</taxon>
        <taxon>Mycobacteriales</taxon>
        <taxon>Corynebacteriaceae</taxon>
        <taxon>Corynebacterium</taxon>
    </lineage>
</organism>
<feature type="compositionally biased region" description="Polar residues" evidence="1">
    <location>
        <begin position="30"/>
        <end position="41"/>
    </location>
</feature>
<evidence type="ECO:0000259" key="2">
    <source>
        <dbReference type="Pfam" id="PF13936"/>
    </source>
</evidence>
<accession>B3IYT5</accession>
<dbReference type="Pfam" id="PF13936">
    <property type="entry name" value="HTH_38"/>
    <property type="match status" value="1"/>
</dbReference>
<protein>
    <submittedName>
        <fullName evidence="3">Replicase</fullName>
    </submittedName>
</protein>
<feature type="domain" description="Transposase IS30-like HTH" evidence="2">
    <location>
        <begin position="114"/>
        <end position="147"/>
    </location>
</feature>
<evidence type="ECO:0000313" key="3">
    <source>
        <dbReference type="EMBL" id="BAG50831.1"/>
    </source>
</evidence>